<organism evidence="1 2">
    <name type="scientific">Parvularcula marina</name>
    <dbReference type="NCBI Taxonomy" id="2292771"/>
    <lineage>
        <taxon>Bacteria</taxon>
        <taxon>Pseudomonadati</taxon>
        <taxon>Pseudomonadota</taxon>
        <taxon>Alphaproteobacteria</taxon>
        <taxon>Parvularculales</taxon>
        <taxon>Parvularculaceae</taxon>
        <taxon>Parvularcula</taxon>
    </lineage>
</organism>
<evidence type="ECO:0000313" key="2">
    <source>
        <dbReference type="Proteomes" id="UP000264589"/>
    </source>
</evidence>
<reference evidence="1 2" key="1">
    <citation type="submission" date="2018-08" db="EMBL/GenBank/DDBJ databases">
        <title>Parvularcula sp. SM1705, isolated from surface water of the South Sea China.</title>
        <authorList>
            <person name="Sun L."/>
        </authorList>
    </citation>
    <scope>NUCLEOTIDE SEQUENCE [LARGE SCALE GENOMIC DNA]</scope>
    <source>
        <strain evidence="1 2">SM1705</strain>
    </source>
</reference>
<dbReference type="InParanoid" id="A0A371RJC3"/>
<dbReference type="AlphaFoldDB" id="A0A371RJC3"/>
<accession>A0A371RJC3</accession>
<dbReference type="Proteomes" id="UP000264589">
    <property type="component" value="Unassembled WGS sequence"/>
</dbReference>
<evidence type="ECO:0008006" key="3">
    <source>
        <dbReference type="Google" id="ProtNLM"/>
    </source>
</evidence>
<name>A0A371RJC3_9PROT</name>
<protein>
    <recommendedName>
        <fullName evidence="3">Glycosyltransferase 2-like domain-containing protein</fullName>
    </recommendedName>
</protein>
<comment type="caution">
    <text evidence="1">The sequence shown here is derived from an EMBL/GenBank/DDBJ whole genome shotgun (WGS) entry which is preliminary data.</text>
</comment>
<keyword evidence="2" id="KW-1185">Reference proteome</keyword>
<evidence type="ECO:0000313" key="1">
    <source>
        <dbReference type="EMBL" id="RFB05551.1"/>
    </source>
</evidence>
<dbReference type="OrthoDB" id="561165at2"/>
<sequence length="244" mass="27703">MAARMKINVATPSYEDSYSGHYVSSFYHLIYSLLRAQIILSHTGVDYADIVASRNYLLTNFYYGKTDCSHILFVDNDMGFPPELVLDMLELDQDVTGAFIPSRHIDLKYLHQSKEDFDTALRKSFRFVGERHPSGETSGKFLRMTRCGTGIMLISRKAVTKMIETMPEIAQPPKACQLPYPMPHPQFLTPFDKVEVDGRQLSEDFSFCHRWTEGCGGKIWGAPHHKISHAGRFVFEGTAVPRAD</sequence>
<proteinExistence type="predicted"/>
<dbReference type="EMBL" id="QUQO01000001">
    <property type="protein sequence ID" value="RFB05551.1"/>
    <property type="molecule type" value="Genomic_DNA"/>
</dbReference>
<gene>
    <name evidence="1" type="ORF">DX908_09915</name>
</gene>
<dbReference type="RefSeq" id="WP_116392184.1">
    <property type="nucleotide sequence ID" value="NZ_QUQO01000001.1"/>
</dbReference>